<name>A0A5C3KAJ6_COPMA</name>
<proteinExistence type="predicted"/>
<dbReference type="InterPro" id="IPR041078">
    <property type="entry name" value="Plavaka"/>
</dbReference>
<dbReference type="STRING" id="230819.A0A5C3KAJ6"/>
<dbReference type="OrthoDB" id="3208495at2759"/>
<evidence type="ECO:0000313" key="1">
    <source>
        <dbReference type="EMBL" id="TFK17089.1"/>
    </source>
</evidence>
<evidence type="ECO:0000313" key="2">
    <source>
        <dbReference type="Proteomes" id="UP000307440"/>
    </source>
</evidence>
<keyword evidence="2" id="KW-1185">Reference proteome</keyword>
<reference evidence="1 2" key="1">
    <citation type="journal article" date="2019" name="Nat. Ecol. Evol.">
        <title>Megaphylogeny resolves global patterns of mushroom evolution.</title>
        <authorList>
            <person name="Varga T."/>
            <person name="Krizsan K."/>
            <person name="Foldi C."/>
            <person name="Dima B."/>
            <person name="Sanchez-Garcia M."/>
            <person name="Sanchez-Ramirez S."/>
            <person name="Szollosi G.J."/>
            <person name="Szarkandi J.G."/>
            <person name="Papp V."/>
            <person name="Albert L."/>
            <person name="Andreopoulos W."/>
            <person name="Angelini C."/>
            <person name="Antonin V."/>
            <person name="Barry K.W."/>
            <person name="Bougher N.L."/>
            <person name="Buchanan P."/>
            <person name="Buyck B."/>
            <person name="Bense V."/>
            <person name="Catcheside P."/>
            <person name="Chovatia M."/>
            <person name="Cooper J."/>
            <person name="Damon W."/>
            <person name="Desjardin D."/>
            <person name="Finy P."/>
            <person name="Geml J."/>
            <person name="Haridas S."/>
            <person name="Hughes K."/>
            <person name="Justo A."/>
            <person name="Karasinski D."/>
            <person name="Kautmanova I."/>
            <person name="Kiss B."/>
            <person name="Kocsube S."/>
            <person name="Kotiranta H."/>
            <person name="LaButti K.M."/>
            <person name="Lechner B.E."/>
            <person name="Liimatainen K."/>
            <person name="Lipzen A."/>
            <person name="Lukacs Z."/>
            <person name="Mihaltcheva S."/>
            <person name="Morgado L.N."/>
            <person name="Niskanen T."/>
            <person name="Noordeloos M.E."/>
            <person name="Ohm R.A."/>
            <person name="Ortiz-Santana B."/>
            <person name="Ovrebo C."/>
            <person name="Racz N."/>
            <person name="Riley R."/>
            <person name="Savchenko A."/>
            <person name="Shiryaev A."/>
            <person name="Soop K."/>
            <person name="Spirin V."/>
            <person name="Szebenyi C."/>
            <person name="Tomsovsky M."/>
            <person name="Tulloss R.E."/>
            <person name="Uehling J."/>
            <person name="Grigoriev I.V."/>
            <person name="Vagvolgyi C."/>
            <person name="Papp T."/>
            <person name="Martin F.M."/>
            <person name="Miettinen O."/>
            <person name="Hibbett D.S."/>
            <person name="Nagy L.G."/>
        </authorList>
    </citation>
    <scope>NUCLEOTIDE SEQUENCE [LARGE SCALE GENOMIC DNA]</scope>
    <source>
        <strain evidence="1 2">CBS 121175</strain>
    </source>
</reference>
<sequence length="358" mass="40875">MHGAGVEHRVVGTLHHRSIIEILRDKVRSETDGPHFHYQPYYMDWGSDETDGSSTSSRVYSELYTSDAFMEAHEELQRSPQVPGCTSERVIAGLMFWSDMIKLTEFGPTKLWPCYMFFGNESKYRHVKTNLHLGEHVAYFDSLSDDFKDYLRKRAGGKLPPADLIMHCGREMFHAQWAILLDQDLIDAMTNGVVLLCHDGIERRFYPRIFTYSADYPEKVAISLIKQGGAYPCTRCLISKSNLHNMGLPEDEEFRKAHPRLNDRTNQIMLSKALKDVKAGFSVTGDKVGHMARIGLCFPFSAFHSHLKELDFDIFPALVVDLLHEFKIGVWKSTFKHLIQLLLATKGGQAVVAKFDQR</sequence>
<gene>
    <name evidence="1" type="ORF">FA15DRAFT_605762</name>
</gene>
<organism evidence="1 2">
    <name type="scientific">Coprinopsis marcescibilis</name>
    <name type="common">Agaric fungus</name>
    <name type="synonym">Psathyrella marcescibilis</name>
    <dbReference type="NCBI Taxonomy" id="230819"/>
    <lineage>
        <taxon>Eukaryota</taxon>
        <taxon>Fungi</taxon>
        <taxon>Dikarya</taxon>
        <taxon>Basidiomycota</taxon>
        <taxon>Agaricomycotina</taxon>
        <taxon>Agaricomycetes</taxon>
        <taxon>Agaricomycetidae</taxon>
        <taxon>Agaricales</taxon>
        <taxon>Agaricineae</taxon>
        <taxon>Psathyrellaceae</taxon>
        <taxon>Coprinopsis</taxon>
    </lineage>
</organism>
<accession>A0A5C3KAJ6</accession>
<dbReference type="Proteomes" id="UP000307440">
    <property type="component" value="Unassembled WGS sequence"/>
</dbReference>
<dbReference type="Pfam" id="PF18759">
    <property type="entry name" value="Plavaka"/>
    <property type="match status" value="1"/>
</dbReference>
<dbReference type="EMBL" id="ML210570">
    <property type="protein sequence ID" value="TFK17089.1"/>
    <property type="molecule type" value="Genomic_DNA"/>
</dbReference>
<dbReference type="AlphaFoldDB" id="A0A5C3KAJ6"/>
<protein>
    <submittedName>
        <fullName evidence="1">Uncharacterized protein</fullName>
    </submittedName>
</protein>